<evidence type="ECO:0000313" key="2">
    <source>
        <dbReference type="EMBL" id="EIW84104.1"/>
    </source>
</evidence>
<keyword evidence="3" id="KW-1185">Reference proteome</keyword>
<gene>
    <name evidence="2" type="ORF">CONPUDRAFT_163328</name>
</gene>
<evidence type="ECO:0000313" key="3">
    <source>
        <dbReference type="Proteomes" id="UP000053558"/>
    </source>
</evidence>
<feature type="region of interest" description="Disordered" evidence="1">
    <location>
        <begin position="238"/>
        <end position="267"/>
    </location>
</feature>
<feature type="compositionally biased region" description="Polar residues" evidence="1">
    <location>
        <begin position="41"/>
        <end position="59"/>
    </location>
</feature>
<dbReference type="GeneID" id="19204897"/>
<dbReference type="RefSeq" id="XP_007765906.1">
    <property type="nucleotide sequence ID" value="XM_007767716.1"/>
</dbReference>
<comment type="caution">
    <text evidence="2">The sequence shown here is derived from an EMBL/GenBank/DDBJ whole genome shotgun (WGS) entry which is preliminary data.</text>
</comment>
<dbReference type="EMBL" id="JH711575">
    <property type="protein sequence ID" value="EIW84104.1"/>
    <property type="molecule type" value="Genomic_DNA"/>
</dbReference>
<feature type="region of interest" description="Disordered" evidence="1">
    <location>
        <begin position="32"/>
        <end position="67"/>
    </location>
</feature>
<accession>A0A5M3MZ76</accession>
<protein>
    <submittedName>
        <fullName evidence="2">Uncharacterized protein</fullName>
    </submittedName>
</protein>
<dbReference type="Proteomes" id="UP000053558">
    <property type="component" value="Unassembled WGS sequence"/>
</dbReference>
<feature type="region of interest" description="Disordered" evidence="1">
    <location>
        <begin position="133"/>
        <end position="164"/>
    </location>
</feature>
<sequence>MASTVQPSTLCKVDYLSVLVITPIPLHLVSQPTHSRELKSEGTTNGTLRVSSIALNNQHGRPRLPPRRRVGLTKARCLGGLRTRRRRARASKTRKWMRGRLTQVVTGDDARTSRSVGSAPCHQRARHRFLIGPRRRHTAKLTPVTGAPGDRGQQGEGDAHDDSTPALSLHALDAARRPSAHNDSTPAPRVAWTQLKEPVPARDVLAAHAKTHLLWRDEQCLSTRSFLACSTSTPMLRLTPDSPSHHPLAHSPANAPSTPPLSRMPTR</sequence>
<evidence type="ECO:0000256" key="1">
    <source>
        <dbReference type="SAM" id="MobiDB-lite"/>
    </source>
</evidence>
<dbReference type="KEGG" id="cput:CONPUDRAFT_163328"/>
<organism evidence="2 3">
    <name type="scientific">Coniophora puteana (strain RWD-64-598)</name>
    <name type="common">Brown rot fungus</name>
    <dbReference type="NCBI Taxonomy" id="741705"/>
    <lineage>
        <taxon>Eukaryota</taxon>
        <taxon>Fungi</taxon>
        <taxon>Dikarya</taxon>
        <taxon>Basidiomycota</taxon>
        <taxon>Agaricomycotina</taxon>
        <taxon>Agaricomycetes</taxon>
        <taxon>Agaricomycetidae</taxon>
        <taxon>Boletales</taxon>
        <taxon>Coniophorineae</taxon>
        <taxon>Coniophoraceae</taxon>
        <taxon>Coniophora</taxon>
    </lineage>
</organism>
<dbReference type="AlphaFoldDB" id="A0A5M3MZ76"/>
<proteinExistence type="predicted"/>
<name>A0A5M3MZ76_CONPW</name>
<reference evidence="3" key="1">
    <citation type="journal article" date="2012" name="Science">
        <title>The Paleozoic origin of enzymatic lignin decomposition reconstructed from 31 fungal genomes.</title>
        <authorList>
            <person name="Floudas D."/>
            <person name="Binder M."/>
            <person name="Riley R."/>
            <person name="Barry K."/>
            <person name="Blanchette R.A."/>
            <person name="Henrissat B."/>
            <person name="Martinez A.T."/>
            <person name="Otillar R."/>
            <person name="Spatafora J.W."/>
            <person name="Yadav J.S."/>
            <person name="Aerts A."/>
            <person name="Benoit I."/>
            <person name="Boyd A."/>
            <person name="Carlson A."/>
            <person name="Copeland A."/>
            <person name="Coutinho P.M."/>
            <person name="de Vries R.P."/>
            <person name="Ferreira P."/>
            <person name="Findley K."/>
            <person name="Foster B."/>
            <person name="Gaskell J."/>
            <person name="Glotzer D."/>
            <person name="Gorecki P."/>
            <person name="Heitman J."/>
            <person name="Hesse C."/>
            <person name="Hori C."/>
            <person name="Igarashi K."/>
            <person name="Jurgens J.A."/>
            <person name="Kallen N."/>
            <person name="Kersten P."/>
            <person name="Kohler A."/>
            <person name="Kuees U."/>
            <person name="Kumar T.K.A."/>
            <person name="Kuo A."/>
            <person name="LaButti K."/>
            <person name="Larrondo L.F."/>
            <person name="Lindquist E."/>
            <person name="Ling A."/>
            <person name="Lombard V."/>
            <person name="Lucas S."/>
            <person name="Lundell T."/>
            <person name="Martin R."/>
            <person name="McLaughlin D.J."/>
            <person name="Morgenstern I."/>
            <person name="Morin E."/>
            <person name="Murat C."/>
            <person name="Nagy L.G."/>
            <person name="Nolan M."/>
            <person name="Ohm R.A."/>
            <person name="Patyshakuliyeva A."/>
            <person name="Rokas A."/>
            <person name="Ruiz-Duenas F.J."/>
            <person name="Sabat G."/>
            <person name="Salamov A."/>
            <person name="Samejima M."/>
            <person name="Schmutz J."/>
            <person name="Slot J.C."/>
            <person name="St John F."/>
            <person name="Stenlid J."/>
            <person name="Sun H."/>
            <person name="Sun S."/>
            <person name="Syed K."/>
            <person name="Tsang A."/>
            <person name="Wiebenga A."/>
            <person name="Young D."/>
            <person name="Pisabarro A."/>
            <person name="Eastwood D.C."/>
            <person name="Martin F."/>
            <person name="Cullen D."/>
            <person name="Grigoriev I.V."/>
            <person name="Hibbett D.S."/>
        </authorList>
    </citation>
    <scope>NUCLEOTIDE SEQUENCE [LARGE SCALE GENOMIC DNA]</scope>
    <source>
        <strain evidence="3">RWD-64-598 SS2</strain>
    </source>
</reference>